<dbReference type="Proteomes" id="UP000837857">
    <property type="component" value="Chromosome 16"/>
</dbReference>
<feature type="compositionally biased region" description="Low complexity" evidence="1">
    <location>
        <begin position="51"/>
        <end position="60"/>
    </location>
</feature>
<evidence type="ECO:0000256" key="1">
    <source>
        <dbReference type="SAM" id="MobiDB-lite"/>
    </source>
</evidence>
<evidence type="ECO:0000313" key="3">
    <source>
        <dbReference type="Proteomes" id="UP000837857"/>
    </source>
</evidence>
<proteinExistence type="predicted"/>
<evidence type="ECO:0000313" key="2">
    <source>
        <dbReference type="EMBL" id="CAH2045131.1"/>
    </source>
</evidence>
<feature type="region of interest" description="Disordered" evidence="1">
    <location>
        <begin position="46"/>
        <end position="77"/>
    </location>
</feature>
<organism evidence="2 3">
    <name type="scientific">Iphiclides podalirius</name>
    <name type="common">scarce swallowtail</name>
    <dbReference type="NCBI Taxonomy" id="110791"/>
    <lineage>
        <taxon>Eukaryota</taxon>
        <taxon>Metazoa</taxon>
        <taxon>Ecdysozoa</taxon>
        <taxon>Arthropoda</taxon>
        <taxon>Hexapoda</taxon>
        <taxon>Insecta</taxon>
        <taxon>Pterygota</taxon>
        <taxon>Neoptera</taxon>
        <taxon>Endopterygota</taxon>
        <taxon>Lepidoptera</taxon>
        <taxon>Glossata</taxon>
        <taxon>Ditrysia</taxon>
        <taxon>Papilionoidea</taxon>
        <taxon>Papilionidae</taxon>
        <taxon>Papilioninae</taxon>
        <taxon>Iphiclides</taxon>
    </lineage>
</organism>
<dbReference type="EMBL" id="OW152828">
    <property type="protein sequence ID" value="CAH2045131.1"/>
    <property type="molecule type" value="Genomic_DNA"/>
</dbReference>
<accession>A0ABN8I7T9</accession>
<protein>
    <submittedName>
        <fullName evidence="2">Uncharacterized protein</fullName>
    </submittedName>
</protein>
<gene>
    <name evidence="2" type="ORF">IPOD504_LOCUS4950</name>
</gene>
<name>A0ABN8I7T9_9NEOP</name>
<sequence length="99" mass="10372">MVIEPVIMNAEKSEFVRAGFGGRLRAPPAHRAPPPVRVDGRLDVVQRGDTAAPSAAAARPHPGPPRRQLPQAVGEGARRPLPVVAHEAAQVCAVPLNAV</sequence>
<feature type="non-terminal residue" evidence="2">
    <location>
        <position position="99"/>
    </location>
</feature>
<reference evidence="2" key="1">
    <citation type="submission" date="2022-03" db="EMBL/GenBank/DDBJ databases">
        <authorList>
            <person name="Martin H S."/>
        </authorList>
    </citation>
    <scope>NUCLEOTIDE SEQUENCE</scope>
</reference>
<keyword evidence="3" id="KW-1185">Reference proteome</keyword>